<dbReference type="AlphaFoldDB" id="A0A445HTF1"/>
<dbReference type="InterPro" id="IPR002913">
    <property type="entry name" value="START_lipid-bd_dom"/>
</dbReference>
<gene>
    <name evidence="7" type="ORF">D0Y65_035073</name>
</gene>
<dbReference type="Proteomes" id="UP000289340">
    <property type="component" value="Chromosome 12"/>
</dbReference>
<dbReference type="SUPFAM" id="SSF55961">
    <property type="entry name" value="Bet v1-like"/>
    <property type="match status" value="2"/>
</dbReference>
<keyword evidence="8" id="KW-1185">Reference proteome</keyword>
<evidence type="ECO:0000256" key="2">
    <source>
        <dbReference type="ARBA" id="ARBA00023125"/>
    </source>
</evidence>
<dbReference type="PANTHER" id="PTHR45654:SF48">
    <property type="entry name" value="START DOMAIN-CONTAINING PROTEIN"/>
    <property type="match status" value="1"/>
</dbReference>
<dbReference type="Pfam" id="PF07727">
    <property type="entry name" value="RVT_2"/>
    <property type="match status" value="2"/>
</dbReference>
<keyword evidence="1" id="KW-0805">Transcription regulation</keyword>
<dbReference type="SMART" id="SM00234">
    <property type="entry name" value="START"/>
    <property type="match status" value="1"/>
</dbReference>
<dbReference type="InterPro" id="IPR043502">
    <property type="entry name" value="DNA/RNA_pol_sf"/>
</dbReference>
<keyword evidence="2 7" id="KW-0238">DNA-binding</keyword>
<protein>
    <submittedName>
        <fullName evidence="7">Homeobox-leucine zipper protein MERISTEM L1</fullName>
        <ecNumber evidence="7">2.7.7.7</ecNumber>
    </submittedName>
</protein>
<dbReference type="EMBL" id="QZWG01000012">
    <property type="protein sequence ID" value="RZB76956.1"/>
    <property type="molecule type" value="Genomic_DNA"/>
</dbReference>
<keyword evidence="5" id="KW-0539">Nucleus</keyword>
<evidence type="ECO:0000256" key="3">
    <source>
        <dbReference type="ARBA" id="ARBA00023155"/>
    </source>
</evidence>
<evidence type="ECO:0000259" key="6">
    <source>
        <dbReference type="PROSITE" id="PS50848"/>
    </source>
</evidence>
<dbReference type="InterPro" id="IPR013103">
    <property type="entry name" value="RVT_2"/>
</dbReference>
<dbReference type="SUPFAM" id="SSF56672">
    <property type="entry name" value="DNA/RNA polymerases"/>
    <property type="match status" value="1"/>
</dbReference>
<dbReference type="PANTHER" id="PTHR45654">
    <property type="entry name" value="HOMEOBOX-LEUCINE ZIPPER PROTEIN MERISTEM L1"/>
    <property type="match status" value="1"/>
</dbReference>
<keyword evidence="3 7" id="KW-0371">Homeobox</keyword>
<reference evidence="7 8" key="1">
    <citation type="submission" date="2018-09" db="EMBL/GenBank/DDBJ databases">
        <title>A high-quality reference genome of wild soybean provides a powerful tool to mine soybean genomes.</title>
        <authorList>
            <person name="Xie M."/>
            <person name="Chung C.Y.L."/>
            <person name="Li M.-W."/>
            <person name="Wong F.-L."/>
            <person name="Chan T.-F."/>
            <person name="Lam H.-M."/>
        </authorList>
    </citation>
    <scope>NUCLEOTIDE SEQUENCE [LARGE SCALE GENOMIC DNA]</scope>
    <source>
        <strain evidence="8">cv. W05</strain>
        <tissue evidence="7">Hypocotyl of etiolated seedlings</tissue>
    </source>
</reference>
<keyword evidence="7" id="KW-0808">Transferase</keyword>
<dbReference type="EC" id="2.7.7.7" evidence="7"/>
<dbReference type="Pfam" id="PF01852">
    <property type="entry name" value="START"/>
    <property type="match status" value="1"/>
</dbReference>
<dbReference type="Pfam" id="PF25597">
    <property type="entry name" value="SH3_retrovirus"/>
    <property type="match status" value="1"/>
</dbReference>
<keyword evidence="7" id="KW-0548">Nucleotidyltransferase</keyword>
<evidence type="ECO:0000313" key="8">
    <source>
        <dbReference type="Proteomes" id="UP000289340"/>
    </source>
</evidence>
<dbReference type="PROSITE" id="PS50848">
    <property type="entry name" value="START"/>
    <property type="match status" value="1"/>
</dbReference>
<organism evidence="7 8">
    <name type="scientific">Glycine soja</name>
    <name type="common">Wild soybean</name>
    <dbReference type="NCBI Taxonomy" id="3848"/>
    <lineage>
        <taxon>Eukaryota</taxon>
        <taxon>Viridiplantae</taxon>
        <taxon>Streptophyta</taxon>
        <taxon>Embryophyta</taxon>
        <taxon>Tracheophyta</taxon>
        <taxon>Spermatophyta</taxon>
        <taxon>Magnoliopsida</taxon>
        <taxon>eudicotyledons</taxon>
        <taxon>Gunneridae</taxon>
        <taxon>Pentapetalae</taxon>
        <taxon>rosids</taxon>
        <taxon>fabids</taxon>
        <taxon>Fabales</taxon>
        <taxon>Fabaceae</taxon>
        <taxon>Papilionoideae</taxon>
        <taxon>50 kb inversion clade</taxon>
        <taxon>NPAAA clade</taxon>
        <taxon>indigoferoid/millettioid clade</taxon>
        <taxon>Phaseoleae</taxon>
        <taxon>Glycine</taxon>
        <taxon>Glycine subgen. Soja</taxon>
    </lineage>
</organism>
<dbReference type="GO" id="GO:0003677">
    <property type="term" value="F:DNA binding"/>
    <property type="evidence" value="ECO:0007669"/>
    <property type="project" value="UniProtKB-KW"/>
</dbReference>
<sequence length="965" mass="108547">MAMGNEGVHDSQIRVDDLDVMYMNDISQNNNIGSGSLAFSSEQSADANATLWDCCSTDEILSAGFNMQRASDLIFGFSIFAEPMKTEIIEHARLAMDELVKLGTAGHPLWQPQPKDRFDILNQIEYLRQFGEVDTALREIVKLIEVGEPQNLPSFDTYQTEQPASKETPTVALQTEASRDMAFINMSPISIVELLMDVNEWSSAFYNIVSKATLVGTLLGGERGYDDKLHVMSAEIHLPTTTVPTRECYFGRFSKQLSHNVWGVVDISLEKFIPSPTSNFLKRPSGCLISGMPNGHSKVAWVEHVEADHSHLDNYFKPLVTSTLAFGASRWLNSLNRYGEWLQTLKATTFVADEGAWRRCNRMVMLWRTCSMSPAIKQSVMWMDSTFEIWKDLKDRFSHSDKFRIADLQDQIQNCKQGCLAFAHTLDSGRTKFDKRASKCIFIGYKALPANNTWSLVQLPSGKPVVGCRWIFKVKYKADVAKLTTVRFLLFVVVANNWFLHQLDVDNVVLHGDLHEGVYMKPSPGMPISDPSLVYYSLFVKQTPSSFTTLLVYVDDVVLTGNSLVEINAVKQQLHDQFHIKDLGDLKFFLGFEVARSKTGLILNQRKYCLEILSEFGLTGCKLANSPTNTSIRLNSDEGDLLEGVTSFRRLIGRLLYLTNTRPNIAFVVQQAKKQSTVSRSSTKAEYRALASLACELQWIILQRISLFVREQILIPQTGRTNFLKLADRMIKTFCANVSATAGNPWMKITTFLGDTDVKVMVKNNIKDTAMPPGTSVVFTTSLWLEVSPNRLFNFLRHENSRTKWDMLSRTLVIREIASLLKGENPGNCVSLMRANTSKGKLEIFYLQESYTDSTGSYVVYAPLDESALTAIVKGSNPDKVMILPSGFSILPGRLQGDEDRGTGSLLTVAFHVVESATNKPYIPPESIQIIHKVITDTVTSIKDIVLYHNHRNNWMEDRDFLVRS</sequence>
<dbReference type="Pfam" id="PF25797">
    <property type="entry name" value="PDF2_C"/>
    <property type="match status" value="1"/>
</dbReference>
<evidence type="ECO:0000256" key="4">
    <source>
        <dbReference type="ARBA" id="ARBA00023163"/>
    </source>
</evidence>
<comment type="caution">
    <text evidence="7">The sequence shown here is derived from an EMBL/GenBank/DDBJ whole genome shotgun (WGS) entry which is preliminary data.</text>
</comment>
<proteinExistence type="predicted"/>
<dbReference type="InterPro" id="IPR057993">
    <property type="entry name" value="HD-Zip_IV_C"/>
</dbReference>
<dbReference type="GO" id="GO:0003887">
    <property type="term" value="F:DNA-directed DNA polymerase activity"/>
    <property type="evidence" value="ECO:0007669"/>
    <property type="project" value="UniProtKB-EC"/>
</dbReference>
<name>A0A445HTF1_GLYSO</name>
<dbReference type="CDD" id="cd08875">
    <property type="entry name" value="START_ArGLABRA2_like"/>
    <property type="match status" value="1"/>
</dbReference>
<evidence type="ECO:0000256" key="5">
    <source>
        <dbReference type="ARBA" id="ARBA00023242"/>
    </source>
</evidence>
<keyword evidence="4" id="KW-0804">Transcription</keyword>
<dbReference type="InterPro" id="IPR042160">
    <property type="entry name" value="HD-Zip_IV"/>
</dbReference>
<accession>A0A445HTF1</accession>
<dbReference type="InterPro" id="IPR057670">
    <property type="entry name" value="SH3_retrovirus"/>
</dbReference>
<evidence type="ECO:0000256" key="1">
    <source>
        <dbReference type="ARBA" id="ARBA00023015"/>
    </source>
</evidence>
<feature type="domain" description="START" evidence="6">
    <location>
        <begin position="81"/>
        <end position="344"/>
    </location>
</feature>
<dbReference type="GO" id="GO:0008289">
    <property type="term" value="F:lipid binding"/>
    <property type="evidence" value="ECO:0007669"/>
    <property type="project" value="InterPro"/>
</dbReference>
<evidence type="ECO:0000313" key="7">
    <source>
        <dbReference type="EMBL" id="RZB76956.1"/>
    </source>
</evidence>